<evidence type="ECO:0000256" key="12">
    <source>
        <dbReference type="ARBA" id="ARBA00023329"/>
    </source>
</evidence>
<protein>
    <recommendedName>
        <fullName evidence="5">Coatomer subunit epsilon</fullName>
    </recommendedName>
    <alternativeName>
        <fullName evidence="13">Epsilon-coat protein</fullName>
    </alternativeName>
</protein>
<proteinExistence type="inferred from homology"/>
<dbReference type="InterPro" id="IPR006822">
    <property type="entry name" value="Coatomer_esu"/>
</dbReference>
<accession>A0A3L8D6R1</accession>
<comment type="caution">
    <text evidence="14">The sequence shown here is derived from an EMBL/GenBank/DDBJ whole genome shotgun (WGS) entry which is preliminary data.</text>
</comment>
<evidence type="ECO:0000256" key="9">
    <source>
        <dbReference type="ARBA" id="ARBA00022927"/>
    </source>
</evidence>
<dbReference type="GO" id="GO:0006888">
    <property type="term" value="P:endoplasmic reticulum to Golgi vesicle-mediated transport"/>
    <property type="evidence" value="ECO:0007669"/>
    <property type="project" value="TreeGrafter"/>
</dbReference>
<evidence type="ECO:0000256" key="6">
    <source>
        <dbReference type="ARBA" id="ARBA00022448"/>
    </source>
</evidence>
<organism evidence="14 15">
    <name type="scientific">Ooceraea biroi</name>
    <name type="common">Clonal raider ant</name>
    <name type="synonym">Cerapachys biroi</name>
    <dbReference type="NCBI Taxonomy" id="2015173"/>
    <lineage>
        <taxon>Eukaryota</taxon>
        <taxon>Metazoa</taxon>
        <taxon>Ecdysozoa</taxon>
        <taxon>Arthropoda</taxon>
        <taxon>Hexapoda</taxon>
        <taxon>Insecta</taxon>
        <taxon>Pterygota</taxon>
        <taxon>Neoptera</taxon>
        <taxon>Endopterygota</taxon>
        <taxon>Hymenoptera</taxon>
        <taxon>Apocrita</taxon>
        <taxon>Aculeata</taxon>
        <taxon>Formicoidea</taxon>
        <taxon>Formicidae</taxon>
        <taxon>Dorylinae</taxon>
        <taxon>Ooceraea</taxon>
    </lineage>
</organism>
<dbReference type="GO" id="GO:0005198">
    <property type="term" value="F:structural molecule activity"/>
    <property type="evidence" value="ECO:0007669"/>
    <property type="project" value="InterPro"/>
</dbReference>
<dbReference type="PANTHER" id="PTHR10805:SF0">
    <property type="entry name" value="COATOMER SUBUNIT EPSILON"/>
    <property type="match status" value="1"/>
</dbReference>
<comment type="subcellular location">
    <subcellularLocation>
        <location evidence="2">Cytoplasmic vesicle</location>
        <location evidence="2">COPI-coated vesicle membrane</location>
        <topology evidence="2">Peripheral membrane protein</topology>
        <orientation evidence="2">Cytoplasmic side</orientation>
    </subcellularLocation>
    <subcellularLocation>
        <location evidence="1">Golgi apparatus membrane</location>
        <topology evidence="1">Peripheral membrane protein</topology>
        <orientation evidence="1">Cytoplasmic side</orientation>
    </subcellularLocation>
</comment>
<keyword evidence="10" id="KW-0333">Golgi apparatus</keyword>
<dbReference type="GO" id="GO:0000139">
    <property type="term" value="C:Golgi membrane"/>
    <property type="evidence" value="ECO:0007669"/>
    <property type="project" value="UniProtKB-SubCell"/>
</dbReference>
<evidence type="ECO:0000313" key="14">
    <source>
        <dbReference type="EMBL" id="RLU15733.1"/>
    </source>
</evidence>
<keyword evidence="9" id="KW-0653">Protein transport</keyword>
<evidence type="ECO:0000256" key="7">
    <source>
        <dbReference type="ARBA" id="ARBA00022490"/>
    </source>
</evidence>
<evidence type="ECO:0000256" key="10">
    <source>
        <dbReference type="ARBA" id="ARBA00023034"/>
    </source>
</evidence>
<reference evidence="14 15" key="1">
    <citation type="journal article" date="2018" name="Genome Res.">
        <title>The genomic architecture and molecular evolution of ant odorant receptors.</title>
        <authorList>
            <person name="McKenzie S.K."/>
            <person name="Kronauer D.J.C."/>
        </authorList>
    </citation>
    <scope>NUCLEOTIDE SEQUENCE [LARGE SCALE GENOMIC DNA]</scope>
    <source>
        <strain evidence="14">Clonal line C1</strain>
    </source>
</reference>
<keyword evidence="7" id="KW-0963">Cytoplasm</keyword>
<keyword evidence="12" id="KW-0968">Cytoplasmic vesicle</keyword>
<evidence type="ECO:0000256" key="2">
    <source>
        <dbReference type="ARBA" id="ARBA00004347"/>
    </source>
</evidence>
<evidence type="ECO:0000256" key="4">
    <source>
        <dbReference type="ARBA" id="ARBA00011775"/>
    </source>
</evidence>
<dbReference type="GO" id="GO:0006890">
    <property type="term" value="P:retrograde vesicle-mediated transport, Golgi to endoplasmic reticulum"/>
    <property type="evidence" value="ECO:0007669"/>
    <property type="project" value="InterPro"/>
</dbReference>
<evidence type="ECO:0000256" key="13">
    <source>
        <dbReference type="ARBA" id="ARBA00031602"/>
    </source>
</evidence>
<dbReference type="AlphaFoldDB" id="A0A3L8D6R1"/>
<dbReference type="Gene3D" id="1.25.40.10">
    <property type="entry name" value="Tetratricopeptide repeat domain"/>
    <property type="match status" value="1"/>
</dbReference>
<keyword evidence="11" id="KW-0472">Membrane</keyword>
<dbReference type="GO" id="GO:0030126">
    <property type="term" value="C:COPI vesicle coat"/>
    <property type="evidence" value="ECO:0007669"/>
    <property type="project" value="TreeGrafter"/>
</dbReference>
<evidence type="ECO:0000256" key="11">
    <source>
        <dbReference type="ARBA" id="ARBA00023136"/>
    </source>
</evidence>
<dbReference type="EMBL" id="QOIP01000012">
    <property type="protein sequence ID" value="RLU15733.1"/>
    <property type="molecule type" value="Genomic_DNA"/>
</dbReference>
<keyword evidence="8" id="KW-0931">ER-Golgi transport</keyword>
<dbReference type="PANTHER" id="PTHR10805">
    <property type="entry name" value="COATOMER SUBUNIT EPSILON"/>
    <property type="match status" value="1"/>
</dbReference>
<dbReference type="OrthoDB" id="310217at2759"/>
<evidence type="ECO:0000256" key="3">
    <source>
        <dbReference type="ARBA" id="ARBA00008827"/>
    </source>
</evidence>
<comment type="subunit">
    <text evidence="4">Oligomeric complex that consists of at least the alpha, beta, beta', gamma, delta, epsilon and zeta subunits.</text>
</comment>
<gene>
    <name evidence="14" type="ORF">DMN91_011488</name>
</gene>
<evidence type="ECO:0000256" key="8">
    <source>
        <dbReference type="ARBA" id="ARBA00022892"/>
    </source>
</evidence>
<name>A0A3L8D6R1_OOCBI</name>
<dbReference type="InterPro" id="IPR011990">
    <property type="entry name" value="TPR-like_helical_dom_sf"/>
</dbReference>
<evidence type="ECO:0000256" key="5">
    <source>
        <dbReference type="ARBA" id="ARBA00015828"/>
    </source>
</evidence>
<sequence length="73" mass="8298">MARPPASSDKQKYEEVEMALQEALHKGSNNPDTLINMIVLSQHMGKLSEVANRYLSQLKDLHLEHSLTRIRLA</sequence>
<evidence type="ECO:0000313" key="15">
    <source>
        <dbReference type="Proteomes" id="UP000279307"/>
    </source>
</evidence>
<dbReference type="Pfam" id="PF04733">
    <property type="entry name" value="Coatomer_E"/>
    <property type="match status" value="1"/>
</dbReference>
<comment type="similarity">
    <text evidence="3">Belongs to the COPE family.</text>
</comment>
<dbReference type="GO" id="GO:0015031">
    <property type="term" value="P:protein transport"/>
    <property type="evidence" value="ECO:0007669"/>
    <property type="project" value="UniProtKB-KW"/>
</dbReference>
<dbReference type="GO" id="GO:0006891">
    <property type="term" value="P:intra-Golgi vesicle-mediated transport"/>
    <property type="evidence" value="ECO:0007669"/>
    <property type="project" value="TreeGrafter"/>
</dbReference>
<keyword evidence="6" id="KW-0813">Transport</keyword>
<evidence type="ECO:0000256" key="1">
    <source>
        <dbReference type="ARBA" id="ARBA00004255"/>
    </source>
</evidence>
<dbReference type="Proteomes" id="UP000279307">
    <property type="component" value="Chromosome 12"/>
</dbReference>